<accession>A0A5C6C9J0</accession>
<dbReference type="PANTHER" id="PTHR14859:SF15">
    <property type="entry name" value="ENDONUCLEASE_EXONUCLEASE_PHOSPHATASE DOMAIN-CONTAINING PROTEIN"/>
    <property type="match status" value="1"/>
</dbReference>
<feature type="signal peptide" evidence="1">
    <location>
        <begin position="1"/>
        <end position="22"/>
    </location>
</feature>
<comment type="caution">
    <text evidence="3">The sequence shown here is derived from an EMBL/GenBank/DDBJ whole genome shotgun (WGS) entry which is preliminary data.</text>
</comment>
<keyword evidence="1" id="KW-0732">Signal</keyword>
<dbReference type="InterPro" id="IPR057315">
    <property type="entry name" value="Exo_endo_phos_PGAP2IP_C"/>
</dbReference>
<organism evidence="3 4">
    <name type="scientific">Bythopirellula polymerisocia</name>
    <dbReference type="NCBI Taxonomy" id="2528003"/>
    <lineage>
        <taxon>Bacteria</taxon>
        <taxon>Pseudomonadati</taxon>
        <taxon>Planctomycetota</taxon>
        <taxon>Planctomycetia</taxon>
        <taxon>Pirellulales</taxon>
        <taxon>Lacipirellulaceae</taxon>
        <taxon>Bythopirellula</taxon>
    </lineage>
</organism>
<protein>
    <recommendedName>
        <fullName evidence="2">PGAP2IP C-terminal nuclease-like domain-containing protein</fullName>
    </recommendedName>
</protein>
<dbReference type="AlphaFoldDB" id="A0A5C6C9J0"/>
<evidence type="ECO:0000259" key="2">
    <source>
        <dbReference type="Pfam" id="PF23226"/>
    </source>
</evidence>
<feature type="chain" id="PRO_5022673999" description="PGAP2IP C-terminal nuclease-like domain-containing protein" evidence="1">
    <location>
        <begin position="23"/>
        <end position="144"/>
    </location>
</feature>
<dbReference type="GO" id="GO:0006506">
    <property type="term" value="P:GPI anchor biosynthetic process"/>
    <property type="evidence" value="ECO:0007669"/>
    <property type="project" value="TreeGrafter"/>
</dbReference>
<dbReference type="Proteomes" id="UP000318437">
    <property type="component" value="Unassembled WGS sequence"/>
</dbReference>
<name>A0A5C6C9J0_9BACT</name>
<proteinExistence type="predicted"/>
<evidence type="ECO:0000313" key="3">
    <source>
        <dbReference type="EMBL" id="TWU21393.1"/>
    </source>
</evidence>
<dbReference type="PANTHER" id="PTHR14859">
    <property type="entry name" value="CALCOFLUOR WHITE HYPERSENSITIVE PROTEIN PRECURSOR"/>
    <property type="match status" value="1"/>
</dbReference>
<dbReference type="OrthoDB" id="155529at2"/>
<evidence type="ECO:0000256" key="1">
    <source>
        <dbReference type="SAM" id="SignalP"/>
    </source>
</evidence>
<gene>
    <name evidence="3" type="ORF">Pla144_46140</name>
</gene>
<reference evidence="3 4" key="1">
    <citation type="submission" date="2019-02" db="EMBL/GenBank/DDBJ databases">
        <title>Deep-cultivation of Planctomycetes and their phenomic and genomic characterization uncovers novel biology.</title>
        <authorList>
            <person name="Wiegand S."/>
            <person name="Jogler M."/>
            <person name="Boedeker C."/>
            <person name="Pinto D."/>
            <person name="Vollmers J."/>
            <person name="Rivas-Marin E."/>
            <person name="Kohn T."/>
            <person name="Peeters S.H."/>
            <person name="Heuer A."/>
            <person name="Rast P."/>
            <person name="Oberbeckmann S."/>
            <person name="Bunk B."/>
            <person name="Jeske O."/>
            <person name="Meyerdierks A."/>
            <person name="Storesund J.E."/>
            <person name="Kallscheuer N."/>
            <person name="Luecker S."/>
            <person name="Lage O.M."/>
            <person name="Pohl T."/>
            <person name="Merkel B.J."/>
            <person name="Hornburger P."/>
            <person name="Mueller R.-W."/>
            <person name="Bruemmer F."/>
            <person name="Labrenz M."/>
            <person name="Spormann A.M."/>
            <person name="Op Den Camp H."/>
            <person name="Overmann J."/>
            <person name="Amann R."/>
            <person name="Jetten M.S.M."/>
            <person name="Mascher T."/>
            <person name="Medema M.H."/>
            <person name="Devos D.P."/>
            <person name="Kaster A.-K."/>
            <person name="Ovreas L."/>
            <person name="Rohde M."/>
            <person name="Galperin M.Y."/>
            <person name="Jogler C."/>
        </authorList>
    </citation>
    <scope>NUCLEOTIDE SEQUENCE [LARGE SCALE GENOMIC DNA]</scope>
    <source>
        <strain evidence="3 4">Pla144</strain>
    </source>
</reference>
<dbReference type="SUPFAM" id="SSF56219">
    <property type="entry name" value="DNase I-like"/>
    <property type="match status" value="1"/>
</dbReference>
<dbReference type="RefSeq" id="WP_146452854.1">
    <property type="nucleotide sequence ID" value="NZ_SJPS01000010.1"/>
</dbReference>
<dbReference type="InterPro" id="IPR036691">
    <property type="entry name" value="Endo/exonu/phosph_ase_sf"/>
</dbReference>
<dbReference type="InterPro" id="IPR051916">
    <property type="entry name" value="GPI-anchor_lipid_remodeler"/>
</dbReference>
<evidence type="ECO:0000313" key="4">
    <source>
        <dbReference type="Proteomes" id="UP000318437"/>
    </source>
</evidence>
<dbReference type="Gene3D" id="3.60.10.10">
    <property type="entry name" value="Endonuclease/exonuclease/phosphatase"/>
    <property type="match status" value="1"/>
</dbReference>
<dbReference type="GO" id="GO:0016020">
    <property type="term" value="C:membrane"/>
    <property type="evidence" value="ECO:0007669"/>
    <property type="project" value="GOC"/>
</dbReference>
<dbReference type="Pfam" id="PF23226">
    <property type="entry name" value="Exo_endo_phos_PGAP2IP"/>
    <property type="match status" value="1"/>
</dbReference>
<keyword evidence="4" id="KW-1185">Reference proteome</keyword>
<sequence precursor="true">MLRMSLIVIAFLLELQTSSIYADPSNPPRLSVLTYNIHHGQGTDGHFDCPRLARVILDLEPDVVALQEVDRKTTRASGVDQAAHLAELTKMQYAYGCTMHNAGGEYGEVILSRFPIEQVWVHSLPYPFGQEPRTAIAEKSNTFQ</sequence>
<feature type="domain" description="PGAP2IP C-terminal nuclease-like" evidence="2">
    <location>
        <begin position="34"/>
        <end position="130"/>
    </location>
</feature>
<dbReference type="EMBL" id="SJPS01000010">
    <property type="protein sequence ID" value="TWU21393.1"/>
    <property type="molecule type" value="Genomic_DNA"/>
</dbReference>